<evidence type="ECO:0000259" key="1">
    <source>
        <dbReference type="PROSITE" id="PS50878"/>
    </source>
</evidence>
<sequence length="648" mass="74790">KNTNSDTTTLYETTQITHINNTLTSSRNKTTGKILSRLRVVRTWLSNRKVSLKRSLETTNSEKGEDQIQYSKEERINEAEKSPFTNARHVLLYFGNINSKKISLYPLALKNIQPAASKLVVNIKFISHTVLEVICKESVQIEVIRVFRMLRAKHFINSPENDKLRMLAITPRALTINPSIFKVGYINIGGLSGNKIFNINNLIQRHELDILRVAETRRDNITPLLRGYKVLNSKKSVQVRDRYSNKEGIIVLGRNRIVSEAIDNIIDEGVSIKVNEQIFIFIYRPPKSTEFNITLLQQILDNHAMYGLSEIDILTNTYKDNNKESKPDKIFTNTIVDIKISTIYNIRLLTRLKVVENITNKIEILIKKNANIIRTLNINDYCAALHNIILSGVYRLRIRKQSPREKARHNNPILYERLYKEVKNLTKNLPDTKTRDLKVEHIGLKTSQLEAIINFHGNAIPNNRQNNSNELLNSFVLDGKITSLEETVNWIKLSVDEVEKCMKILKGGKAGGICGIKNEFLKICPRNFIVELTYMFNNIFRDKEIPLLRKKHMIQPIPKGDSEFRSISLIDKTRKLFEKLIFRKFEHSTLNHVLTLDTRLRHSNGEGILVTLDISKVYDSFSREDTILIVALIENNEYKINTLIEYNN</sequence>
<feature type="non-terminal residue" evidence="2">
    <location>
        <position position="1"/>
    </location>
</feature>
<accession>A0A4V2JXI8</accession>
<name>A0A4V2JXI8_9MICR</name>
<dbReference type="Proteomes" id="UP000292282">
    <property type="component" value="Unassembled WGS sequence"/>
</dbReference>
<proteinExistence type="predicted"/>
<dbReference type="OrthoDB" id="5534248at2759"/>
<dbReference type="VEuPathDB" id="MicrosporidiaDB:CWI38_0939p0010"/>
<comment type="caution">
    <text evidence="2">The sequence shown here is derived from an EMBL/GenBank/DDBJ whole genome shotgun (WGS) entry which is preliminary data.</text>
</comment>
<protein>
    <recommendedName>
        <fullName evidence="1">Reverse transcriptase domain-containing protein</fullName>
    </recommendedName>
</protein>
<evidence type="ECO:0000313" key="2">
    <source>
        <dbReference type="EMBL" id="TBU12012.1"/>
    </source>
</evidence>
<dbReference type="EMBL" id="PITK01000939">
    <property type="protein sequence ID" value="TBU12012.1"/>
    <property type="molecule type" value="Genomic_DNA"/>
</dbReference>
<gene>
    <name evidence="2" type="ORF">CWI38_0939p0010</name>
</gene>
<dbReference type="InterPro" id="IPR000477">
    <property type="entry name" value="RT_dom"/>
</dbReference>
<reference evidence="2 3" key="1">
    <citation type="submission" date="2017-12" db="EMBL/GenBank/DDBJ databases">
        <authorList>
            <person name="Pombert J.-F."/>
            <person name="Haag K.L."/>
            <person name="Ebert D."/>
        </authorList>
    </citation>
    <scope>NUCLEOTIDE SEQUENCE [LARGE SCALE GENOMIC DNA]</scope>
    <source>
        <strain evidence="2">IL-G-3</strain>
    </source>
</reference>
<organism evidence="2 3">
    <name type="scientific">Hamiltosporidium tvaerminnensis</name>
    <dbReference type="NCBI Taxonomy" id="1176355"/>
    <lineage>
        <taxon>Eukaryota</taxon>
        <taxon>Fungi</taxon>
        <taxon>Fungi incertae sedis</taxon>
        <taxon>Microsporidia</taxon>
        <taxon>Dubosqiidae</taxon>
        <taxon>Hamiltosporidium</taxon>
    </lineage>
</organism>
<feature type="domain" description="Reverse transcriptase" evidence="1">
    <location>
        <begin position="538"/>
        <end position="648"/>
    </location>
</feature>
<evidence type="ECO:0000313" key="3">
    <source>
        <dbReference type="Proteomes" id="UP000292282"/>
    </source>
</evidence>
<dbReference type="PROSITE" id="PS50878">
    <property type="entry name" value="RT_POL"/>
    <property type="match status" value="1"/>
</dbReference>
<keyword evidence="3" id="KW-1185">Reference proteome</keyword>
<dbReference type="AlphaFoldDB" id="A0A4V2JXI8"/>